<dbReference type="EMBL" id="CM037159">
    <property type="protein sequence ID" value="KAH7865664.1"/>
    <property type="molecule type" value="Genomic_DNA"/>
</dbReference>
<keyword evidence="2" id="KW-1185">Reference proteome</keyword>
<evidence type="ECO:0000313" key="2">
    <source>
        <dbReference type="Proteomes" id="UP000828048"/>
    </source>
</evidence>
<name>A0ACB7ZJG6_9ERIC</name>
<gene>
    <name evidence="1" type="ORF">Vadar_009477</name>
</gene>
<dbReference type="Proteomes" id="UP000828048">
    <property type="component" value="Chromosome 9"/>
</dbReference>
<accession>A0ACB7ZJG6</accession>
<proteinExistence type="predicted"/>
<sequence>MEEASVSKPHTDEERKQELGLGFQSSPSTGPGSNLEHRLAPPDNDLDQQILEKFSGEIRVLVLEENERESEKETGKDDNVITKSENGSDCNRGKESVPKEAAVAVAVAPLKDGRHRIYHYPVRPDAEDCAHYMRTGTCKFGKNCKYNHQIRRKYQPAKDNMREKEENTERPGQPAKENMGEKEENAERPRLVQCKYYLSSGGCIFGKACKYHHGRGKAPVAPIMEFNFLGLPIRPGEKDCPYYMSNGSCKYESNCWFNHPDPTTVGGGDTPSVFGDGGSGPSPGAIESTAFSWSPPRTVNENVPFVPAAFSPTHNVHAPNVEWNGYQAPAYPAPMPPAIAVNNSAETNFFAHHNLPKLIDEFPERPGQPACTYFLKTGNCKYRSACKFHHPKFRIHKTPAFAMSEKGLPLRPDQNVCSHYYHYGICKFGPGCKYDHPVKYAKSVSSIASGPGMPYHFGQSAT</sequence>
<reference evidence="1 2" key="1">
    <citation type="journal article" date="2021" name="Hortic Res">
        <title>High-quality reference genome and annotation aids understanding of berry development for evergreen blueberry (Vaccinium darrowii).</title>
        <authorList>
            <person name="Yu J."/>
            <person name="Hulse-Kemp A.M."/>
            <person name="Babiker E."/>
            <person name="Staton M."/>
        </authorList>
    </citation>
    <scope>NUCLEOTIDE SEQUENCE [LARGE SCALE GENOMIC DNA]</scope>
    <source>
        <strain evidence="2">cv. NJ 8807/NJ 8810</strain>
        <tissue evidence="1">Young leaf</tissue>
    </source>
</reference>
<protein>
    <submittedName>
        <fullName evidence="1">Uncharacterized protein</fullName>
    </submittedName>
</protein>
<comment type="caution">
    <text evidence="1">The sequence shown here is derived from an EMBL/GenBank/DDBJ whole genome shotgun (WGS) entry which is preliminary data.</text>
</comment>
<organism evidence="1 2">
    <name type="scientific">Vaccinium darrowii</name>
    <dbReference type="NCBI Taxonomy" id="229202"/>
    <lineage>
        <taxon>Eukaryota</taxon>
        <taxon>Viridiplantae</taxon>
        <taxon>Streptophyta</taxon>
        <taxon>Embryophyta</taxon>
        <taxon>Tracheophyta</taxon>
        <taxon>Spermatophyta</taxon>
        <taxon>Magnoliopsida</taxon>
        <taxon>eudicotyledons</taxon>
        <taxon>Gunneridae</taxon>
        <taxon>Pentapetalae</taxon>
        <taxon>asterids</taxon>
        <taxon>Ericales</taxon>
        <taxon>Ericaceae</taxon>
        <taxon>Vaccinioideae</taxon>
        <taxon>Vaccinieae</taxon>
        <taxon>Vaccinium</taxon>
    </lineage>
</organism>
<evidence type="ECO:0000313" key="1">
    <source>
        <dbReference type="EMBL" id="KAH7865664.1"/>
    </source>
</evidence>